<dbReference type="PANTHER" id="PTHR24104:SF25">
    <property type="entry name" value="PROTEIN LIN-41"/>
    <property type="match status" value="1"/>
</dbReference>
<evidence type="ECO:0000313" key="5">
    <source>
        <dbReference type="EMBL" id="CAF1223609.1"/>
    </source>
</evidence>
<dbReference type="GO" id="GO:0061630">
    <property type="term" value="F:ubiquitin protein ligase activity"/>
    <property type="evidence" value="ECO:0007669"/>
    <property type="project" value="TreeGrafter"/>
</dbReference>
<dbReference type="GO" id="GO:0008270">
    <property type="term" value="F:zinc ion binding"/>
    <property type="evidence" value="ECO:0007669"/>
    <property type="project" value="UniProtKB-KW"/>
</dbReference>
<dbReference type="EMBL" id="CAJNOI010000178">
    <property type="protein sequence ID" value="CAF1161125.1"/>
    <property type="molecule type" value="Genomic_DNA"/>
</dbReference>
<dbReference type="Proteomes" id="UP000663877">
    <property type="component" value="Unassembled WGS sequence"/>
</dbReference>
<evidence type="ECO:0000256" key="1">
    <source>
        <dbReference type="ARBA" id="ARBA00022737"/>
    </source>
</evidence>
<dbReference type="Proteomes" id="UP000663832">
    <property type="component" value="Unassembled WGS sequence"/>
</dbReference>
<evidence type="ECO:0008006" key="7">
    <source>
        <dbReference type="Google" id="ProtNLM"/>
    </source>
</evidence>
<reference evidence="5" key="1">
    <citation type="submission" date="2021-02" db="EMBL/GenBank/DDBJ databases">
        <authorList>
            <person name="Nowell W R."/>
        </authorList>
    </citation>
    <scope>NUCLEOTIDE SEQUENCE</scope>
</reference>
<dbReference type="InterPro" id="IPR011042">
    <property type="entry name" value="6-blade_b-propeller_TolB-like"/>
</dbReference>
<comment type="caution">
    <text evidence="5">The sequence shown here is derived from an EMBL/GenBank/DDBJ whole genome shotgun (WGS) entry which is preliminary data.</text>
</comment>
<feature type="signal peptide" evidence="3">
    <location>
        <begin position="1"/>
        <end position="22"/>
    </location>
</feature>
<dbReference type="CDD" id="cd05819">
    <property type="entry name" value="NHL"/>
    <property type="match status" value="1"/>
</dbReference>
<organism evidence="5 6">
    <name type="scientific">Adineta steineri</name>
    <dbReference type="NCBI Taxonomy" id="433720"/>
    <lineage>
        <taxon>Eukaryota</taxon>
        <taxon>Metazoa</taxon>
        <taxon>Spiralia</taxon>
        <taxon>Gnathifera</taxon>
        <taxon>Rotifera</taxon>
        <taxon>Eurotatoria</taxon>
        <taxon>Bdelloidea</taxon>
        <taxon>Adinetida</taxon>
        <taxon>Adinetidae</taxon>
        <taxon>Adineta</taxon>
    </lineage>
</organism>
<dbReference type="PROSITE" id="PS51125">
    <property type="entry name" value="NHL"/>
    <property type="match status" value="1"/>
</dbReference>
<evidence type="ECO:0000256" key="2">
    <source>
        <dbReference type="PROSITE-ProRule" id="PRU00504"/>
    </source>
</evidence>
<gene>
    <name evidence="4" type="ORF">BJG266_LOCUS24644</name>
    <name evidence="5" type="ORF">QVE165_LOCUS27040</name>
</gene>
<dbReference type="OrthoDB" id="342730at2759"/>
<dbReference type="InterPro" id="IPR050952">
    <property type="entry name" value="TRIM-NHL_E3_ligases"/>
</dbReference>
<evidence type="ECO:0000313" key="6">
    <source>
        <dbReference type="Proteomes" id="UP000663832"/>
    </source>
</evidence>
<name>A0A814Y273_9BILA</name>
<dbReference type="EMBL" id="CAJNOM010000203">
    <property type="protein sequence ID" value="CAF1223609.1"/>
    <property type="molecule type" value="Genomic_DNA"/>
</dbReference>
<dbReference type="SUPFAM" id="SSF63825">
    <property type="entry name" value="YWTD domain"/>
    <property type="match status" value="1"/>
</dbReference>
<keyword evidence="1" id="KW-0677">Repeat</keyword>
<keyword evidence="6" id="KW-1185">Reference proteome</keyword>
<dbReference type="AlphaFoldDB" id="A0A814Y273"/>
<dbReference type="Gene3D" id="2.120.10.30">
    <property type="entry name" value="TolB, C-terminal domain"/>
    <property type="match status" value="2"/>
</dbReference>
<evidence type="ECO:0000256" key="3">
    <source>
        <dbReference type="SAM" id="SignalP"/>
    </source>
</evidence>
<dbReference type="PANTHER" id="PTHR24104">
    <property type="entry name" value="E3 UBIQUITIN-PROTEIN LIGASE NHLRC1-RELATED"/>
    <property type="match status" value="1"/>
</dbReference>
<feature type="repeat" description="NHL" evidence="2">
    <location>
        <begin position="295"/>
        <end position="333"/>
    </location>
</feature>
<dbReference type="InterPro" id="IPR001258">
    <property type="entry name" value="NHL_repeat"/>
</dbReference>
<feature type="chain" id="PRO_5036226556" description="NHL repeat containing protein" evidence="3">
    <location>
        <begin position="23"/>
        <end position="335"/>
    </location>
</feature>
<sequence length="335" mass="37594">MSFNYYISILFVLLLITHKSYSKAIPQSKDKKELISSNNQITLKTKWTQNGITLVEGNQLYDPTGISIDDDTQTIYIADSGNDRIIKWKFDEKQGEIVAGGNGRGNGLNQLDWPTDVILDKKTNSILICDLNNRRVVRWSLEINAYGQTVINDIDCGGLKIDTQGNIYVSDYVNNEIKKWSAENPEGIIVAGGNGKGNQLNQLNYPIYFFVDKDESIYVSDHLNHRVMKWIKNAKEGIVVAGGQGKGNLLTQLKDSSGVMVDHLNNIYVVDSGNNRIVRWSKDSKKGQVLVGGNEKGEEANQFDYPTGLAMDRQGNLYVADFSNHRIQKFLIDNH</sequence>
<dbReference type="GO" id="GO:0043161">
    <property type="term" value="P:proteasome-mediated ubiquitin-dependent protein catabolic process"/>
    <property type="evidence" value="ECO:0007669"/>
    <property type="project" value="TreeGrafter"/>
</dbReference>
<dbReference type="SUPFAM" id="SSF101898">
    <property type="entry name" value="NHL repeat"/>
    <property type="match status" value="1"/>
</dbReference>
<accession>A0A814Y273</accession>
<dbReference type="GO" id="GO:0000209">
    <property type="term" value="P:protein polyubiquitination"/>
    <property type="evidence" value="ECO:0007669"/>
    <property type="project" value="TreeGrafter"/>
</dbReference>
<protein>
    <recommendedName>
        <fullName evidence="7">NHL repeat containing protein</fullName>
    </recommendedName>
</protein>
<dbReference type="Pfam" id="PF01436">
    <property type="entry name" value="NHL"/>
    <property type="match status" value="1"/>
</dbReference>
<dbReference type="Gene3D" id="2.40.10.500">
    <property type="match status" value="1"/>
</dbReference>
<evidence type="ECO:0000313" key="4">
    <source>
        <dbReference type="EMBL" id="CAF1161125.1"/>
    </source>
</evidence>
<keyword evidence="3" id="KW-0732">Signal</keyword>
<proteinExistence type="predicted"/>